<dbReference type="Pfam" id="PF00646">
    <property type="entry name" value="F-box"/>
    <property type="match status" value="1"/>
</dbReference>
<organism evidence="2 3">
    <name type="scientific">Edaphochlamys debaryana</name>
    <dbReference type="NCBI Taxonomy" id="47281"/>
    <lineage>
        <taxon>Eukaryota</taxon>
        <taxon>Viridiplantae</taxon>
        <taxon>Chlorophyta</taxon>
        <taxon>core chlorophytes</taxon>
        <taxon>Chlorophyceae</taxon>
        <taxon>CS clade</taxon>
        <taxon>Chlamydomonadales</taxon>
        <taxon>Chlamydomonadales incertae sedis</taxon>
        <taxon>Edaphochlamys</taxon>
    </lineage>
</organism>
<dbReference type="SUPFAM" id="SSF81383">
    <property type="entry name" value="F-box domain"/>
    <property type="match status" value="1"/>
</dbReference>
<evidence type="ECO:0000313" key="3">
    <source>
        <dbReference type="Proteomes" id="UP000612055"/>
    </source>
</evidence>
<feature type="domain" description="F-box" evidence="1">
    <location>
        <begin position="31"/>
        <end position="75"/>
    </location>
</feature>
<dbReference type="AlphaFoldDB" id="A0A835Y9Z0"/>
<sequence>MEPEWDSLDDILVSGCQRLQIEEAESLPLGNLPDDVLHDVCLREVVEHIASFLPRNDLACLRFVSKPWREYFTDRTVLHLSELVPREEFRKKWQPPGSCRELTRDERDKLVSLAAATDCVDNLKVALAATGLPPGPHLFKDAAAGGAIATCTYLQEDLNLRPFDMEEFAHAGAKNGHGAVIDWGIGCFPQREERLAWAAARGAAEGGHLELSLKYMFRALEISYDSGCSSGSDVAQQLQQLNTSALAGFPQPYCKVLQEFLGRHGWRWGRGFERWGTSHMCKAMSAALFSDTADWEAKAVDVLTAGRGQGGAEGDVDFSECYGSDEAARMTGPAVLTRFEWLKAQRYPPSKAKNPSSLLHAAVTGRNTAAVQWLLAQGLAAAVGQHARGGLVVSAAAAGHVGALKAMKQAGWALNPARILVKGAAGGHVSVLSWAWESFGWSNDSHGLTVNTFAAACSSGSVAAMRWVHERLGQHGGMEGAWKAVVWSGCEAAAELLAELGCAQPLDGLPYAHIFIDSLRNFKYCSWWMFHCLHRLGVAFGPVRNKLVAKAVEAGVPLGTLRWLLEQGCTVRDWDVVRAALEGRRVCGPGWCEAEADVLEVVEWVAISSLGFILGASLGRLDPRP</sequence>
<dbReference type="GO" id="GO:0016020">
    <property type="term" value="C:membrane"/>
    <property type="evidence" value="ECO:0007669"/>
    <property type="project" value="TreeGrafter"/>
</dbReference>
<name>A0A835Y9Z0_9CHLO</name>
<evidence type="ECO:0000259" key="1">
    <source>
        <dbReference type="Pfam" id="PF00646"/>
    </source>
</evidence>
<proteinExistence type="predicted"/>
<accession>A0A835Y9Z0</accession>
<dbReference type="GO" id="GO:0071944">
    <property type="term" value="C:cell periphery"/>
    <property type="evidence" value="ECO:0007669"/>
    <property type="project" value="TreeGrafter"/>
</dbReference>
<reference evidence="2" key="1">
    <citation type="journal article" date="2020" name="bioRxiv">
        <title>Comparative genomics of Chlamydomonas.</title>
        <authorList>
            <person name="Craig R.J."/>
            <person name="Hasan A.R."/>
            <person name="Ness R.W."/>
            <person name="Keightley P.D."/>
        </authorList>
    </citation>
    <scope>NUCLEOTIDE SEQUENCE</scope>
    <source>
        <strain evidence="2">CCAP 11/70</strain>
    </source>
</reference>
<gene>
    <name evidence="2" type="ORF">HYH03_003263</name>
</gene>
<dbReference type="InterPro" id="IPR001810">
    <property type="entry name" value="F-box_dom"/>
</dbReference>
<dbReference type="PANTHER" id="PTHR12393">
    <property type="entry name" value="SPHINGOMYELIN PHOSPHODIESTERASE RELATED"/>
    <property type="match status" value="1"/>
</dbReference>
<protein>
    <recommendedName>
        <fullName evidence="1">F-box domain-containing protein</fullName>
    </recommendedName>
</protein>
<evidence type="ECO:0000313" key="2">
    <source>
        <dbReference type="EMBL" id="KAG2499080.1"/>
    </source>
</evidence>
<keyword evidence="3" id="KW-1185">Reference proteome</keyword>
<dbReference type="PANTHER" id="PTHR12393:SF6">
    <property type="entry name" value="SPHINGOMYELIN PHOSPHODIESTERASE 2"/>
    <property type="match status" value="1"/>
</dbReference>
<dbReference type="GO" id="GO:0030149">
    <property type="term" value="P:sphingolipid catabolic process"/>
    <property type="evidence" value="ECO:0007669"/>
    <property type="project" value="TreeGrafter"/>
</dbReference>
<dbReference type="GO" id="GO:0046513">
    <property type="term" value="P:ceramide biosynthetic process"/>
    <property type="evidence" value="ECO:0007669"/>
    <property type="project" value="TreeGrafter"/>
</dbReference>
<dbReference type="EMBL" id="JAEHOE010000008">
    <property type="protein sequence ID" value="KAG2499080.1"/>
    <property type="molecule type" value="Genomic_DNA"/>
</dbReference>
<dbReference type="InterPro" id="IPR036047">
    <property type="entry name" value="F-box-like_dom_sf"/>
</dbReference>
<dbReference type="GO" id="GO:0005783">
    <property type="term" value="C:endoplasmic reticulum"/>
    <property type="evidence" value="ECO:0007669"/>
    <property type="project" value="TreeGrafter"/>
</dbReference>
<dbReference type="GO" id="GO:0004620">
    <property type="term" value="F:phospholipase activity"/>
    <property type="evidence" value="ECO:0007669"/>
    <property type="project" value="TreeGrafter"/>
</dbReference>
<dbReference type="Proteomes" id="UP000612055">
    <property type="component" value="Unassembled WGS sequence"/>
</dbReference>
<comment type="caution">
    <text evidence="2">The sequence shown here is derived from an EMBL/GenBank/DDBJ whole genome shotgun (WGS) entry which is preliminary data.</text>
</comment>